<evidence type="ECO:0000313" key="2">
    <source>
        <dbReference type="Proteomes" id="UP001166251"/>
    </source>
</evidence>
<reference evidence="1" key="1">
    <citation type="submission" date="2021-07" db="EMBL/GenBank/DDBJ databases">
        <title>Neiella marina sp. nov., isolated from the intestinal content of sea cucumber Apostichopus japonicus.</title>
        <authorList>
            <person name="Bai X."/>
        </authorList>
    </citation>
    <scope>NUCLEOTIDE SEQUENCE</scope>
    <source>
        <strain evidence="1">126</strain>
    </source>
</reference>
<dbReference type="InterPro" id="IPR007553">
    <property type="entry name" value="2-thiour_desulf"/>
</dbReference>
<keyword evidence="2" id="KW-1185">Reference proteome</keyword>
<dbReference type="Proteomes" id="UP001166251">
    <property type="component" value="Unassembled WGS sequence"/>
</dbReference>
<comment type="caution">
    <text evidence="1">The sequence shown here is derived from an EMBL/GenBank/DDBJ whole genome shotgun (WGS) entry which is preliminary data.</text>
</comment>
<evidence type="ECO:0000313" key="1">
    <source>
        <dbReference type="EMBL" id="MBW8189903.1"/>
    </source>
</evidence>
<name>A0ABS7EC44_9GAMM</name>
<proteinExistence type="predicted"/>
<dbReference type="PANTHER" id="PTHR30087:SF1">
    <property type="entry name" value="HYPOTHETICAL CYTOSOLIC PROTEIN"/>
    <property type="match status" value="1"/>
</dbReference>
<gene>
    <name evidence="1" type="ORF">K0504_02550</name>
</gene>
<dbReference type="Pfam" id="PF04463">
    <property type="entry name" value="2-thiour_desulf"/>
    <property type="match status" value="1"/>
</dbReference>
<protein>
    <submittedName>
        <fullName evidence="1">DUF523 domain-containing protein</fullName>
    </submittedName>
</protein>
<sequence>MEKILVSGCLMGQAVRYDGLSKAIDDAIWCEWLAQGRLISVCPEVAGGLPVPRAKAEQQADGRVFTEQGADVSSEFTEGAQQALALATKYQIKFAILKANSPSCGNQYIYDGTFTGQLIEGAGITARLLQQAGIEVFNEHQLQVLQSRLAALETGG</sequence>
<dbReference type="PANTHER" id="PTHR30087">
    <property type="entry name" value="INNER MEMBRANE PROTEIN"/>
    <property type="match status" value="1"/>
</dbReference>
<dbReference type="RefSeq" id="WP_220102773.1">
    <property type="nucleotide sequence ID" value="NZ_JAHZSS010000002.1"/>
</dbReference>
<accession>A0ABS7EC44</accession>
<organism evidence="1 2">
    <name type="scientific">Neiella holothuriorum</name>
    <dbReference type="NCBI Taxonomy" id="2870530"/>
    <lineage>
        <taxon>Bacteria</taxon>
        <taxon>Pseudomonadati</taxon>
        <taxon>Pseudomonadota</taxon>
        <taxon>Gammaproteobacteria</taxon>
        <taxon>Alteromonadales</taxon>
        <taxon>Echinimonadaceae</taxon>
        <taxon>Neiella</taxon>
    </lineage>
</organism>
<dbReference type="EMBL" id="JAHZSS010000002">
    <property type="protein sequence ID" value="MBW8189903.1"/>
    <property type="molecule type" value="Genomic_DNA"/>
</dbReference>